<geneLocation type="plasmid" evidence="1">
    <name>p19Msa0499_10</name>
</geneLocation>
<reference evidence="1" key="1">
    <citation type="submission" date="2024-06" db="EMBL/GenBank/DDBJ databases">
        <title>Prevalence and characterization of methicillin-resistant Macrococcus spp. in food producing animals and meat in Switzerland in 2019.</title>
        <authorList>
            <person name="Keller J.E."/>
            <person name="Schwendener S."/>
            <person name="Neuenschwander J."/>
            <person name="Overesch G."/>
            <person name="Perreten V."/>
        </authorList>
    </citation>
    <scope>NUCLEOTIDE SEQUENCE</scope>
    <source>
        <strain evidence="1">19Msa0499</strain>
        <plasmid evidence="1">p19Msa0499_10</plasmid>
    </source>
</reference>
<organism evidence="1">
    <name type="scientific">Macrococcoides caseolyticum</name>
    <dbReference type="NCBI Taxonomy" id="69966"/>
    <lineage>
        <taxon>Bacteria</taxon>
        <taxon>Bacillati</taxon>
        <taxon>Bacillota</taxon>
        <taxon>Bacilli</taxon>
        <taxon>Bacillales</taxon>
        <taxon>Staphylococcaceae</taxon>
        <taxon>Macrococcoides</taxon>
    </lineage>
</organism>
<dbReference type="RefSeq" id="WP_101031455.1">
    <property type="nucleotide sequence ID" value="NZ_PIWS01000015.1"/>
</dbReference>
<proteinExistence type="predicted"/>
<dbReference type="GO" id="GO:0003677">
    <property type="term" value="F:DNA binding"/>
    <property type="evidence" value="ECO:0007669"/>
    <property type="project" value="UniProtKB-KW"/>
</dbReference>
<accession>A0A8F8QW84</accession>
<protein>
    <submittedName>
        <fullName evidence="1">DNA-binding protein</fullName>
    </submittedName>
</protein>
<evidence type="ECO:0000313" key="1">
    <source>
        <dbReference type="EMBL" id="QYA38920.1"/>
    </source>
</evidence>
<name>A0A8F8QW84_9STAP</name>
<sequence>MRHAVQRLLKSNLTGYYISKHTGISQTTITYLRKEKRTLDNMTLKNMELLYQLYLDNEADIEKG</sequence>
<dbReference type="AlphaFoldDB" id="A0A8F8QW84"/>
<dbReference type="EMBL" id="CP079970">
    <property type="protein sequence ID" value="QYA38920.1"/>
    <property type="molecule type" value="Genomic_DNA"/>
</dbReference>
<gene>
    <name evidence="1" type="ORF">KYI07_11920</name>
</gene>
<keyword evidence="1" id="KW-0238">DNA-binding</keyword>
<keyword evidence="1" id="KW-0614">Plasmid</keyword>